<dbReference type="PANTHER" id="PTHR47851">
    <property type="entry name" value="OS06G0588700 PROTEIN-RELATED"/>
    <property type="match status" value="1"/>
</dbReference>
<reference evidence="4" key="1">
    <citation type="submission" date="2025-08" db="UniProtKB">
        <authorList>
            <consortium name="RefSeq"/>
        </authorList>
    </citation>
    <scope>IDENTIFICATION</scope>
    <source>
        <tissue evidence="4">Stem</tissue>
    </source>
</reference>
<dbReference type="AlphaFoldDB" id="A0A1S3B4J4"/>
<evidence type="ECO:0000256" key="1">
    <source>
        <dbReference type="SAM" id="MobiDB-lite"/>
    </source>
</evidence>
<keyword evidence="3" id="KW-1185">Reference proteome</keyword>
<dbReference type="Proteomes" id="UP001652600">
    <property type="component" value="Chromosome 3"/>
</dbReference>
<dbReference type="RefSeq" id="XP_008441646.3">
    <property type="nucleotide sequence ID" value="XM_008443424.3"/>
</dbReference>
<dbReference type="Pfam" id="PF12776">
    <property type="entry name" value="Myb_DNA-bind_3"/>
    <property type="match status" value="1"/>
</dbReference>
<dbReference type="InterPro" id="IPR024752">
    <property type="entry name" value="Myb/SANT-like_dom"/>
</dbReference>
<dbReference type="eggNOG" id="ENOG502STM8">
    <property type="taxonomic scope" value="Eukaryota"/>
</dbReference>
<dbReference type="InParanoid" id="A0A1S3B4J4"/>
<gene>
    <name evidence="4" type="primary">LOC103485728</name>
</gene>
<evidence type="ECO:0000313" key="3">
    <source>
        <dbReference type="Proteomes" id="UP001652600"/>
    </source>
</evidence>
<protein>
    <submittedName>
        <fullName evidence="4">L10-interacting MYB domain-containing protein-like</fullName>
    </submittedName>
</protein>
<organism evidence="3 4">
    <name type="scientific">Cucumis melo</name>
    <name type="common">Muskmelon</name>
    <dbReference type="NCBI Taxonomy" id="3656"/>
    <lineage>
        <taxon>Eukaryota</taxon>
        <taxon>Viridiplantae</taxon>
        <taxon>Streptophyta</taxon>
        <taxon>Embryophyta</taxon>
        <taxon>Tracheophyta</taxon>
        <taxon>Spermatophyta</taxon>
        <taxon>Magnoliopsida</taxon>
        <taxon>eudicotyledons</taxon>
        <taxon>Gunneridae</taxon>
        <taxon>Pentapetalae</taxon>
        <taxon>rosids</taxon>
        <taxon>fabids</taxon>
        <taxon>Cucurbitales</taxon>
        <taxon>Cucurbitaceae</taxon>
        <taxon>Benincaseae</taxon>
        <taxon>Cucumis</taxon>
    </lineage>
</organism>
<dbReference type="GeneID" id="103485728"/>
<feature type="region of interest" description="Disordered" evidence="1">
    <location>
        <begin position="156"/>
        <end position="177"/>
    </location>
</feature>
<evidence type="ECO:0000259" key="2">
    <source>
        <dbReference type="Pfam" id="PF12776"/>
    </source>
</evidence>
<dbReference type="PANTHER" id="PTHR47851:SF5">
    <property type="entry name" value="MYB_SANT-LIKE DOMAIN-CONTAINING PROTEIN"/>
    <property type="match status" value="1"/>
</dbReference>
<dbReference type="KEGG" id="cmo:103485728"/>
<dbReference type="FunCoup" id="A0A1S3B4J4">
    <property type="interactions" value="2057"/>
</dbReference>
<accession>A0A1S3B4J4</accession>
<name>A0A1S3B4J4_CUCME</name>
<proteinExistence type="predicted"/>
<sequence length="296" mass="34137">MSINITTNRDEKEKQFNAIWDDTTTAAFIHACVDETLKGNRPNGHLCKEGWKNVIRIFREKTERNYDQRKMKNKWVVLKKDWQILIDLVGNNTGLSWDSLRQTIDSPTRWWEENLKVKLEEAKFRAKGLQNADQLDILFKNIAVTGDGAWAPSQGFVPPSTEGNSSRHVGENDDTFEDMKYNDTNDTEYSIHNAEDYTQGKGKKKRKRIGSKGNVANKLCDQLERVCGSIDNRRRDLPGCSIFEVINVLLDILGIIKGNELFMKAVDIFTKRKNREMFVALQEPEIQVAWLKQKKV</sequence>
<evidence type="ECO:0000313" key="4">
    <source>
        <dbReference type="RefSeq" id="XP_008441646.3"/>
    </source>
</evidence>
<feature type="domain" description="Myb/SANT-like" evidence="2">
    <location>
        <begin position="20"/>
        <end position="113"/>
    </location>
</feature>